<accession>A0A3N4LD01</accession>
<reference evidence="1 2" key="1">
    <citation type="journal article" date="2018" name="Nat. Ecol. Evol.">
        <title>Pezizomycetes genomes reveal the molecular basis of ectomycorrhizal truffle lifestyle.</title>
        <authorList>
            <person name="Murat C."/>
            <person name="Payen T."/>
            <person name="Noel B."/>
            <person name="Kuo A."/>
            <person name="Morin E."/>
            <person name="Chen J."/>
            <person name="Kohler A."/>
            <person name="Krizsan K."/>
            <person name="Balestrini R."/>
            <person name="Da Silva C."/>
            <person name="Montanini B."/>
            <person name="Hainaut M."/>
            <person name="Levati E."/>
            <person name="Barry K.W."/>
            <person name="Belfiori B."/>
            <person name="Cichocki N."/>
            <person name="Clum A."/>
            <person name="Dockter R.B."/>
            <person name="Fauchery L."/>
            <person name="Guy J."/>
            <person name="Iotti M."/>
            <person name="Le Tacon F."/>
            <person name="Lindquist E.A."/>
            <person name="Lipzen A."/>
            <person name="Malagnac F."/>
            <person name="Mello A."/>
            <person name="Molinier V."/>
            <person name="Miyauchi S."/>
            <person name="Poulain J."/>
            <person name="Riccioni C."/>
            <person name="Rubini A."/>
            <person name="Sitrit Y."/>
            <person name="Splivallo R."/>
            <person name="Traeger S."/>
            <person name="Wang M."/>
            <person name="Zifcakova L."/>
            <person name="Wipf D."/>
            <person name="Zambonelli A."/>
            <person name="Paolocci F."/>
            <person name="Nowrousian M."/>
            <person name="Ottonello S."/>
            <person name="Baldrian P."/>
            <person name="Spatafora J.W."/>
            <person name="Henrissat B."/>
            <person name="Nagy L.G."/>
            <person name="Aury J.M."/>
            <person name="Wincker P."/>
            <person name="Grigoriev I.V."/>
            <person name="Bonfante P."/>
            <person name="Martin F.M."/>
        </authorList>
    </citation>
    <scope>NUCLEOTIDE SEQUENCE [LARGE SCALE GENOMIC DNA]</scope>
    <source>
        <strain evidence="1 2">ATCC MYA-4762</strain>
    </source>
</reference>
<protein>
    <submittedName>
        <fullName evidence="1">Uncharacterized protein</fullName>
    </submittedName>
</protein>
<proteinExistence type="predicted"/>
<dbReference type="Proteomes" id="UP000267821">
    <property type="component" value="Unassembled WGS sequence"/>
</dbReference>
<evidence type="ECO:0000313" key="1">
    <source>
        <dbReference type="EMBL" id="RPB20754.1"/>
    </source>
</evidence>
<organism evidence="1 2">
    <name type="scientific">Terfezia boudieri ATCC MYA-4762</name>
    <dbReference type="NCBI Taxonomy" id="1051890"/>
    <lineage>
        <taxon>Eukaryota</taxon>
        <taxon>Fungi</taxon>
        <taxon>Dikarya</taxon>
        <taxon>Ascomycota</taxon>
        <taxon>Pezizomycotina</taxon>
        <taxon>Pezizomycetes</taxon>
        <taxon>Pezizales</taxon>
        <taxon>Pezizaceae</taxon>
        <taxon>Terfezia</taxon>
    </lineage>
</organism>
<evidence type="ECO:0000313" key="2">
    <source>
        <dbReference type="Proteomes" id="UP000267821"/>
    </source>
</evidence>
<keyword evidence="2" id="KW-1185">Reference proteome</keyword>
<name>A0A3N4LD01_9PEZI</name>
<gene>
    <name evidence="1" type="ORF">L211DRAFT_504847</name>
</gene>
<sequence length="138" mass="15173">MKYKILCDVWKGKGKDRRGVLRTCTPSEYHKSQASPHLPCICNNVIVITFCLGVGLGWVGLGWVGSAGCGVRGGSPERNSSRHDRISPHLWALADYKLMGSLYSNAVHPPPTTPHTCILQISQPNKSSTVQYSTFDYL</sequence>
<dbReference type="AlphaFoldDB" id="A0A3N4LD01"/>
<dbReference type="InParanoid" id="A0A3N4LD01"/>
<dbReference type="EMBL" id="ML121568">
    <property type="protein sequence ID" value="RPB20754.1"/>
    <property type="molecule type" value="Genomic_DNA"/>
</dbReference>